<dbReference type="RefSeq" id="WP_206574295.1">
    <property type="nucleotide sequence ID" value="NZ_JAFKCV010000007.1"/>
</dbReference>
<accession>A0A939DQ59</accession>
<dbReference type="PANTHER" id="PTHR48081:SF8">
    <property type="entry name" value="ALPHA_BETA HYDROLASE FOLD-3 DOMAIN-CONTAINING PROTEIN-RELATED"/>
    <property type="match status" value="1"/>
</dbReference>
<reference evidence="3" key="1">
    <citation type="submission" date="2021-03" db="EMBL/GenBank/DDBJ databases">
        <title>novel species isolated from a fishpond in China.</title>
        <authorList>
            <person name="Lu H."/>
            <person name="Cai Z."/>
        </authorList>
    </citation>
    <scope>NUCLEOTIDE SEQUENCE</scope>
    <source>
        <strain evidence="3">JCM 30855</strain>
    </source>
</reference>
<dbReference type="EMBL" id="JAFKCV010000007">
    <property type="protein sequence ID" value="MBN7826180.1"/>
    <property type="molecule type" value="Genomic_DNA"/>
</dbReference>
<name>A0A939DQ59_9ALTE</name>
<dbReference type="Proteomes" id="UP000664654">
    <property type="component" value="Unassembled WGS sequence"/>
</dbReference>
<dbReference type="PANTHER" id="PTHR48081">
    <property type="entry name" value="AB HYDROLASE SUPERFAMILY PROTEIN C4A8.06C"/>
    <property type="match status" value="1"/>
</dbReference>
<protein>
    <submittedName>
        <fullName evidence="3">Alpha/beta hydrolase</fullName>
    </submittedName>
</protein>
<evidence type="ECO:0000313" key="3">
    <source>
        <dbReference type="EMBL" id="MBN7826180.1"/>
    </source>
</evidence>
<sequence length="313" mass="34207">MMLDKHSAGLLAQFNQNTPDLHDVEISIETSREGARAMFLSLAGEVASHCEVQDLTVATGQHDIPVRVYRPNSGKSPRPVVVFAHGGGWSLGDLDCYDALVRDLCQQSGALFISVGYRLAPEHKFPAGLEDVISVSRWAVSQAQELGGDAARIALMGDSAGGNLVLSASHRLQGKLPLAGLYLIYPVLDSHRPHHTYLSRVRFGDGDFLLTREAISDTCSWYLDKETPSDHPEVSPLFLPHFGNLPPTSLLLAGHDPLYDEGRLLADKLRQAGVLRRLHCFESTIHAFVSFGVLPIAQEARAALAQQLRTDLF</sequence>
<dbReference type="Gene3D" id="3.40.50.1820">
    <property type="entry name" value="alpha/beta hydrolase"/>
    <property type="match status" value="1"/>
</dbReference>
<feature type="domain" description="Alpha/beta hydrolase fold-3" evidence="2">
    <location>
        <begin position="81"/>
        <end position="289"/>
    </location>
</feature>
<keyword evidence="4" id="KW-1185">Reference proteome</keyword>
<evidence type="ECO:0000313" key="4">
    <source>
        <dbReference type="Proteomes" id="UP000664654"/>
    </source>
</evidence>
<proteinExistence type="predicted"/>
<organism evidence="3 4">
    <name type="scientific">Bowmanella dokdonensis</name>
    <dbReference type="NCBI Taxonomy" id="751969"/>
    <lineage>
        <taxon>Bacteria</taxon>
        <taxon>Pseudomonadati</taxon>
        <taxon>Pseudomonadota</taxon>
        <taxon>Gammaproteobacteria</taxon>
        <taxon>Alteromonadales</taxon>
        <taxon>Alteromonadaceae</taxon>
        <taxon>Bowmanella</taxon>
    </lineage>
</organism>
<dbReference type="GO" id="GO:0016787">
    <property type="term" value="F:hydrolase activity"/>
    <property type="evidence" value="ECO:0007669"/>
    <property type="project" value="UniProtKB-KW"/>
</dbReference>
<dbReference type="AlphaFoldDB" id="A0A939DQ59"/>
<dbReference type="SUPFAM" id="SSF53474">
    <property type="entry name" value="alpha/beta-Hydrolases"/>
    <property type="match status" value="1"/>
</dbReference>
<evidence type="ECO:0000256" key="1">
    <source>
        <dbReference type="ARBA" id="ARBA00022801"/>
    </source>
</evidence>
<evidence type="ECO:0000259" key="2">
    <source>
        <dbReference type="Pfam" id="PF07859"/>
    </source>
</evidence>
<comment type="caution">
    <text evidence="3">The sequence shown here is derived from an EMBL/GenBank/DDBJ whole genome shotgun (WGS) entry which is preliminary data.</text>
</comment>
<dbReference type="Pfam" id="PF07859">
    <property type="entry name" value="Abhydrolase_3"/>
    <property type="match status" value="1"/>
</dbReference>
<keyword evidence="1 3" id="KW-0378">Hydrolase</keyword>
<dbReference type="InterPro" id="IPR013094">
    <property type="entry name" value="AB_hydrolase_3"/>
</dbReference>
<dbReference type="InterPro" id="IPR050300">
    <property type="entry name" value="GDXG_lipolytic_enzyme"/>
</dbReference>
<dbReference type="InterPro" id="IPR029058">
    <property type="entry name" value="AB_hydrolase_fold"/>
</dbReference>
<gene>
    <name evidence="3" type="ORF">J0A66_13170</name>
</gene>